<name>A0A0H2XDA8_BURMA</name>
<accession>A0A0H2XDA8</accession>
<organism evidence="2 3">
    <name type="scientific">Burkholderia mallei (strain ATCC 23344)</name>
    <dbReference type="NCBI Taxonomy" id="243160"/>
    <lineage>
        <taxon>Bacteria</taxon>
        <taxon>Pseudomonadati</taxon>
        <taxon>Pseudomonadota</taxon>
        <taxon>Betaproteobacteria</taxon>
        <taxon>Burkholderiales</taxon>
        <taxon>Burkholderiaceae</taxon>
        <taxon>Burkholderia</taxon>
        <taxon>pseudomallei group</taxon>
    </lineage>
</organism>
<reference evidence="2 3" key="1">
    <citation type="journal article" date="2004" name="Proc. Natl. Acad. Sci. U.S.A.">
        <title>Structural flexibility in the Burkholderia mallei genome.</title>
        <authorList>
            <person name="Nierman W.C."/>
            <person name="DeShazer D."/>
            <person name="Kim H.S."/>
            <person name="Tettelin H."/>
            <person name="Nelson K.E."/>
            <person name="Feldblyum T."/>
            <person name="Ulrich R.L."/>
            <person name="Ronning C.M."/>
            <person name="Brinkac L.M."/>
            <person name="Daugherty S.C."/>
            <person name="Davidsen T.D."/>
            <person name="Deboy R.T."/>
            <person name="Dimitrov G."/>
            <person name="Dodson R.J."/>
            <person name="Durkin A.S."/>
            <person name="Gwinn M.L."/>
            <person name="Haft D.H."/>
            <person name="Khouri H."/>
            <person name="Kolonay J.F."/>
            <person name="Madupu R."/>
            <person name="Mohammoud Y."/>
            <person name="Nelson W.C."/>
            <person name="Radune D."/>
            <person name="Romero C.M."/>
            <person name="Sarria S."/>
            <person name="Selengut J."/>
            <person name="Shamblin C."/>
            <person name="Sullivan S.A."/>
            <person name="White O."/>
            <person name="Yu Y."/>
            <person name="Zafar N."/>
            <person name="Zhou L."/>
            <person name="Fraser C.M."/>
        </authorList>
    </citation>
    <scope>NUCLEOTIDE SEQUENCE [LARGE SCALE GENOMIC DNA]</scope>
    <source>
        <strain evidence="2 3">ATCC 23344</strain>
    </source>
</reference>
<feature type="compositionally biased region" description="Basic residues" evidence="1">
    <location>
        <begin position="57"/>
        <end position="74"/>
    </location>
</feature>
<proteinExistence type="predicted"/>
<dbReference type="EMBL" id="CP000011">
    <property type="protein sequence ID" value="AAY59171.1"/>
    <property type="molecule type" value="Genomic_DNA"/>
</dbReference>
<dbReference type="HOGENOM" id="CLU_2286182_0_0_4"/>
<sequence length="101" mass="11656">MRHDSRLRCTRDDDDIDQCHRQSGRSPLDAEPNRGCAARRLRASGGRRPRGANTEPRRRKPHARVIRQRSWRAARTRPCRRFSAACGRFGQAMARRARPPA</sequence>
<feature type="region of interest" description="Disordered" evidence="1">
    <location>
        <begin position="1"/>
        <end position="74"/>
    </location>
</feature>
<gene>
    <name evidence="2" type="ordered locus">BMAA2016</name>
</gene>
<feature type="compositionally biased region" description="Basic and acidic residues" evidence="1">
    <location>
        <begin position="1"/>
        <end position="11"/>
    </location>
</feature>
<evidence type="ECO:0000313" key="2">
    <source>
        <dbReference type="EMBL" id="AAY59171.1"/>
    </source>
</evidence>
<dbReference type="Proteomes" id="UP000006693">
    <property type="component" value="Chromosome 2"/>
</dbReference>
<dbReference type="KEGG" id="bma:BMAA2016"/>
<keyword evidence="3" id="KW-1185">Reference proteome</keyword>
<evidence type="ECO:0000313" key="3">
    <source>
        <dbReference type="Proteomes" id="UP000006693"/>
    </source>
</evidence>
<evidence type="ECO:0000256" key="1">
    <source>
        <dbReference type="SAM" id="MobiDB-lite"/>
    </source>
</evidence>
<dbReference type="AlphaFoldDB" id="A0A0H2XDA8"/>
<feature type="compositionally biased region" description="Basic residues" evidence="1">
    <location>
        <begin position="37"/>
        <end position="50"/>
    </location>
</feature>
<protein>
    <submittedName>
        <fullName evidence="2">Uncharacterized protein</fullName>
    </submittedName>
</protein>